<dbReference type="PROSITE" id="PS50297">
    <property type="entry name" value="ANK_REP_REGION"/>
    <property type="match status" value="3"/>
</dbReference>
<protein>
    <submittedName>
        <fullName evidence="5">Ankyrin repeat</fullName>
    </submittedName>
</protein>
<feature type="repeat" description="ANK" evidence="3">
    <location>
        <begin position="128"/>
        <end position="162"/>
    </location>
</feature>
<dbReference type="PANTHER" id="PTHR24197">
    <property type="entry name" value="ANKYRIN REPEAT DOMAIN-CONTAINING PROTEIN 61"/>
    <property type="match status" value="1"/>
</dbReference>
<keyword evidence="2 3" id="KW-0040">ANK repeat</keyword>
<gene>
    <name evidence="5" type="ORF">SAMN02745728_01554</name>
</gene>
<dbReference type="Pfam" id="PF12796">
    <property type="entry name" value="Ank_2"/>
    <property type="match status" value="1"/>
</dbReference>
<dbReference type="Proteomes" id="UP000186469">
    <property type="component" value="Unassembled WGS sequence"/>
</dbReference>
<accession>A0A1M7T4M1</accession>
<dbReference type="AlphaFoldDB" id="A0A1M7T4M1"/>
<dbReference type="EMBL" id="FRDI01000006">
    <property type="protein sequence ID" value="SHN65624.1"/>
    <property type="molecule type" value="Genomic_DNA"/>
</dbReference>
<evidence type="ECO:0000256" key="3">
    <source>
        <dbReference type="PROSITE-ProRule" id="PRU00023"/>
    </source>
</evidence>
<dbReference type="PROSITE" id="PS50088">
    <property type="entry name" value="ANK_REPEAT"/>
    <property type="match status" value="4"/>
</dbReference>
<feature type="repeat" description="ANK" evidence="3">
    <location>
        <begin position="58"/>
        <end position="92"/>
    </location>
</feature>
<organism evidence="5 6">
    <name type="scientific">Desulfovibrio litoralis DSM 11393</name>
    <dbReference type="NCBI Taxonomy" id="1121455"/>
    <lineage>
        <taxon>Bacteria</taxon>
        <taxon>Pseudomonadati</taxon>
        <taxon>Thermodesulfobacteriota</taxon>
        <taxon>Desulfovibrionia</taxon>
        <taxon>Desulfovibrionales</taxon>
        <taxon>Desulfovibrionaceae</taxon>
        <taxon>Desulfovibrio</taxon>
    </lineage>
</organism>
<feature type="repeat" description="ANK" evidence="3">
    <location>
        <begin position="163"/>
        <end position="189"/>
    </location>
</feature>
<name>A0A1M7T4M1_9BACT</name>
<dbReference type="SMART" id="SM00248">
    <property type="entry name" value="ANK"/>
    <property type="match status" value="4"/>
</dbReference>
<evidence type="ECO:0000313" key="5">
    <source>
        <dbReference type="EMBL" id="SHN65624.1"/>
    </source>
</evidence>
<feature type="repeat" description="ANK" evidence="3">
    <location>
        <begin position="93"/>
        <end position="127"/>
    </location>
</feature>
<dbReference type="InterPro" id="IPR036770">
    <property type="entry name" value="Ankyrin_rpt-contain_sf"/>
</dbReference>
<evidence type="ECO:0000256" key="1">
    <source>
        <dbReference type="ARBA" id="ARBA00022737"/>
    </source>
</evidence>
<reference evidence="5 6" key="1">
    <citation type="submission" date="2016-12" db="EMBL/GenBank/DDBJ databases">
        <authorList>
            <person name="Song W.-J."/>
            <person name="Kurnit D.M."/>
        </authorList>
    </citation>
    <scope>NUCLEOTIDE SEQUENCE [LARGE SCALE GENOMIC DNA]</scope>
    <source>
        <strain evidence="5 6">DSM 11393</strain>
    </source>
</reference>
<dbReference type="RefSeq" id="WP_072697236.1">
    <property type="nucleotide sequence ID" value="NZ_FRDI01000006.1"/>
</dbReference>
<sequence length="189" mass="20435">MLKRFLIIISIFLISFLFSASAFAMNDKEFIEFCLQGWEKEVKEEIANGANINAQNEEGATPLMSALLRYESAHEIVVELIKAGADVNAKNIHGETALMWASNTSNPPLEVIKELIKAGADVNAKNNDGKTVLMGAVGIPNPIHEVIFDLIKAGADVNAKDKDGNTALDLAKRNNNTDAIEILTKAGAK</sequence>
<keyword evidence="1" id="KW-0677">Repeat</keyword>
<dbReference type="Pfam" id="PF13637">
    <property type="entry name" value="Ank_4"/>
    <property type="match status" value="1"/>
</dbReference>
<dbReference type="PANTHER" id="PTHR24197:SF44">
    <property type="entry name" value="ANKYRIN REPEAT DOMAIN-CONTAINING PROTEIN 54"/>
    <property type="match status" value="1"/>
</dbReference>
<evidence type="ECO:0000256" key="4">
    <source>
        <dbReference type="SAM" id="SignalP"/>
    </source>
</evidence>
<feature type="chain" id="PRO_5009929357" evidence="4">
    <location>
        <begin position="25"/>
        <end position="189"/>
    </location>
</feature>
<dbReference type="STRING" id="1121455.SAMN02745728_01554"/>
<dbReference type="Gene3D" id="1.25.40.20">
    <property type="entry name" value="Ankyrin repeat-containing domain"/>
    <property type="match status" value="2"/>
</dbReference>
<keyword evidence="4" id="KW-0732">Signal</keyword>
<evidence type="ECO:0000256" key="2">
    <source>
        <dbReference type="ARBA" id="ARBA00023043"/>
    </source>
</evidence>
<evidence type="ECO:0000313" key="6">
    <source>
        <dbReference type="Proteomes" id="UP000186469"/>
    </source>
</evidence>
<keyword evidence="6" id="KW-1185">Reference proteome</keyword>
<dbReference type="SUPFAM" id="SSF48403">
    <property type="entry name" value="Ankyrin repeat"/>
    <property type="match status" value="1"/>
</dbReference>
<proteinExistence type="predicted"/>
<feature type="signal peptide" evidence="4">
    <location>
        <begin position="1"/>
        <end position="24"/>
    </location>
</feature>
<dbReference type="InterPro" id="IPR002110">
    <property type="entry name" value="Ankyrin_rpt"/>
</dbReference>